<feature type="transmembrane region" description="Helical" evidence="1">
    <location>
        <begin position="126"/>
        <end position="155"/>
    </location>
</feature>
<sequence length="282" mass="28225">MTTLATRAPSASPTTRSGATWPRAARSEWIKFWSVRSTVWTLLSAVIVIPVVGMMISAVITGDVTRQGGAGPGPGSRLGGGSPLDASLAAVDFGVLIVGVLGVLVGSREYSTGQIRTTLQAVPHRLTVLGAKALVTGSVVFGAMLVAVLAAFFGGQAILSSGGHASASITDSGSLQALLGAAFYLAGVSLIGVALGFLLRSTAGAIGTLIAALMIVPGILGLLLPSSWSGVLDYLPGAAGDAMRGVSNYTGSLGAWAGLLVFVAWVVALLAGAGAVLKRRDA</sequence>
<dbReference type="Proteomes" id="UP000547973">
    <property type="component" value="Unassembled WGS sequence"/>
</dbReference>
<evidence type="ECO:0000313" key="3">
    <source>
        <dbReference type="Proteomes" id="UP000547973"/>
    </source>
</evidence>
<organism evidence="2 3">
    <name type="scientific">Demequina lutea</name>
    <dbReference type="NCBI Taxonomy" id="431489"/>
    <lineage>
        <taxon>Bacteria</taxon>
        <taxon>Bacillati</taxon>
        <taxon>Actinomycetota</taxon>
        <taxon>Actinomycetes</taxon>
        <taxon>Micrococcales</taxon>
        <taxon>Demequinaceae</taxon>
        <taxon>Demequina</taxon>
    </lineage>
</organism>
<gene>
    <name evidence="2" type="ORF">BKA03_000375</name>
</gene>
<evidence type="ECO:0000313" key="2">
    <source>
        <dbReference type="EMBL" id="NYI40256.1"/>
    </source>
</evidence>
<dbReference type="RefSeq" id="WP_062074765.1">
    <property type="nucleotide sequence ID" value="NZ_BBRC01000004.1"/>
</dbReference>
<dbReference type="AlphaFoldDB" id="A0A7Y9ZBE9"/>
<dbReference type="EMBL" id="JACBZO010000001">
    <property type="protein sequence ID" value="NYI40256.1"/>
    <property type="molecule type" value="Genomic_DNA"/>
</dbReference>
<keyword evidence="3" id="KW-1185">Reference proteome</keyword>
<feature type="transmembrane region" description="Helical" evidence="1">
    <location>
        <begin position="39"/>
        <end position="60"/>
    </location>
</feature>
<keyword evidence="1" id="KW-1133">Transmembrane helix</keyword>
<reference evidence="2 3" key="1">
    <citation type="submission" date="2020-07" db="EMBL/GenBank/DDBJ databases">
        <title>Sequencing the genomes of 1000 actinobacteria strains.</title>
        <authorList>
            <person name="Klenk H.-P."/>
        </authorList>
    </citation>
    <scope>NUCLEOTIDE SEQUENCE [LARGE SCALE GENOMIC DNA]</scope>
    <source>
        <strain evidence="2 3">DSM 19970</strain>
    </source>
</reference>
<evidence type="ECO:0000256" key="1">
    <source>
        <dbReference type="SAM" id="Phobius"/>
    </source>
</evidence>
<protein>
    <recommendedName>
        <fullName evidence="4">ABC-2 type transport system permease protein</fullName>
    </recommendedName>
</protein>
<evidence type="ECO:0008006" key="4">
    <source>
        <dbReference type="Google" id="ProtNLM"/>
    </source>
</evidence>
<proteinExistence type="predicted"/>
<dbReference type="OrthoDB" id="3297477at2"/>
<feature type="transmembrane region" description="Helical" evidence="1">
    <location>
        <begin position="206"/>
        <end position="224"/>
    </location>
</feature>
<feature type="transmembrane region" description="Helical" evidence="1">
    <location>
        <begin position="175"/>
        <end position="199"/>
    </location>
</feature>
<keyword evidence="1" id="KW-0812">Transmembrane</keyword>
<feature type="transmembrane region" description="Helical" evidence="1">
    <location>
        <begin position="86"/>
        <end position="105"/>
    </location>
</feature>
<accession>A0A7Y9ZBE9</accession>
<keyword evidence="1" id="KW-0472">Membrane</keyword>
<name>A0A7Y9ZBE9_9MICO</name>
<feature type="transmembrane region" description="Helical" evidence="1">
    <location>
        <begin position="253"/>
        <end position="277"/>
    </location>
</feature>
<comment type="caution">
    <text evidence="2">The sequence shown here is derived from an EMBL/GenBank/DDBJ whole genome shotgun (WGS) entry which is preliminary data.</text>
</comment>